<proteinExistence type="predicted"/>
<dbReference type="PATRIC" id="fig|798128.4.peg.2050"/>
<protein>
    <submittedName>
        <fullName evidence="1">Uncharacterized protein</fullName>
    </submittedName>
</protein>
<name>H9ZUF1_THETH</name>
<dbReference type="Proteomes" id="UP000007388">
    <property type="component" value="Plasmid pTTJL1801"/>
</dbReference>
<evidence type="ECO:0000313" key="1">
    <source>
        <dbReference type="EMBL" id="AFH39961.1"/>
    </source>
</evidence>
<dbReference type="KEGG" id="ttl:TtJL18_2114"/>
<evidence type="ECO:0000313" key="2">
    <source>
        <dbReference type="Proteomes" id="UP000007388"/>
    </source>
</evidence>
<organism evidence="1 2">
    <name type="scientific">Thermus thermophilus JL-18</name>
    <dbReference type="NCBI Taxonomy" id="798128"/>
    <lineage>
        <taxon>Bacteria</taxon>
        <taxon>Thermotogati</taxon>
        <taxon>Deinococcota</taxon>
        <taxon>Deinococci</taxon>
        <taxon>Thermales</taxon>
        <taxon>Thermaceae</taxon>
        <taxon>Thermus</taxon>
    </lineage>
</organism>
<dbReference type="HOGENOM" id="CLU_2144700_0_0_0"/>
<sequence length="112" mass="12531">MDLEGLAIREAGLFLPDFLDPEADGWLVLPEVLEARWRALPEEKREGLPRWWTTWDVATVGLRVWPEGRVRFLGTLGEVCPEEAVGELEAALAVSAEYVLLGRTPGHKSTYS</sequence>
<reference evidence="1 2" key="1">
    <citation type="journal article" date="2013" name="Genome Announc.">
        <title>Whole Genome Sequencing of Thermus oshimai JL-2 and Thermus thermophilus JL-18, Incomplete Denitrifiers from the United States Great Basin.</title>
        <authorList>
            <person name="Murugapiran S.K."/>
            <person name="Huntemann M."/>
            <person name="Wei C.L."/>
            <person name="Han J."/>
            <person name="Detter J.C."/>
            <person name="Han C.S."/>
            <person name="Erkkila T.H."/>
            <person name="Teshima H."/>
            <person name="Chen A."/>
            <person name="Kyrpides N."/>
            <person name="Mavrommatis K."/>
            <person name="Markowitz V."/>
            <person name="Szeto E."/>
            <person name="Ivanova N."/>
            <person name="Pagani I."/>
            <person name="Lam J."/>
            <person name="McDonald A.I."/>
            <person name="Dodsworth J.A."/>
            <person name="Pati A."/>
            <person name="Goodwin L."/>
            <person name="Peters L."/>
            <person name="Pitluck S."/>
            <person name="Woyke T."/>
            <person name="Hedlund B.P."/>
        </authorList>
    </citation>
    <scope>NUCLEOTIDE SEQUENCE [LARGE SCALE GENOMIC DNA]</scope>
    <source>
        <strain evidence="1 2">JL-18</strain>
        <plasmid evidence="1 2">pTTJL1801</plasmid>
    </source>
</reference>
<dbReference type="EMBL" id="CP003253">
    <property type="protein sequence ID" value="AFH39961.1"/>
    <property type="molecule type" value="Genomic_DNA"/>
</dbReference>
<dbReference type="AlphaFoldDB" id="H9ZUF1"/>
<geneLocation type="plasmid" evidence="1 2">
    <name>pTTJL1801</name>
</geneLocation>
<keyword evidence="1" id="KW-0614">Plasmid</keyword>
<accession>H9ZUF1</accession>
<gene>
    <name evidence="1" type="ORF">TtJL18_2114</name>
</gene>
<dbReference type="RefSeq" id="WP_014630456.1">
    <property type="nucleotide sequence ID" value="NC_017588.1"/>
</dbReference>